<dbReference type="SMART" id="SM00799">
    <property type="entry name" value="DENN"/>
    <property type="match status" value="1"/>
</dbReference>
<feature type="compositionally biased region" description="Acidic residues" evidence="1">
    <location>
        <begin position="2110"/>
        <end position="2129"/>
    </location>
</feature>
<comment type="caution">
    <text evidence="3">The sequence shown here is derived from an EMBL/GenBank/DDBJ whole genome shotgun (WGS) entry which is preliminary data.</text>
</comment>
<evidence type="ECO:0000256" key="1">
    <source>
        <dbReference type="SAM" id="MobiDB-lite"/>
    </source>
</evidence>
<evidence type="ECO:0000313" key="3">
    <source>
        <dbReference type="EMBL" id="GMI43028.1"/>
    </source>
</evidence>
<dbReference type="PROSITE" id="PS50096">
    <property type="entry name" value="IQ"/>
    <property type="match status" value="1"/>
</dbReference>
<feature type="region of interest" description="Disordered" evidence="1">
    <location>
        <begin position="2110"/>
        <end position="2144"/>
    </location>
</feature>
<feature type="compositionally biased region" description="Basic residues" evidence="1">
    <location>
        <begin position="17"/>
        <end position="32"/>
    </location>
</feature>
<feature type="region of interest" description="Disordered" evidence="1">
    <location>
        <begin position="1572"/>
        <end position="1764"/>
    </location>
</feature>
<feature type="region of interest" description="Disordered" evidence="1">
    <location>
        <begin position="368"/>
        <end position="392"/>
    </location>
</feature>
<feature type="compositionally biased region" description="Polar residues" evidence="1">
    <location>
        <begin position="372"/>
        <end position="392"/>
    </location>
</feature>
<dbReference type="InterPro" id="IPR011993">
    <property type="entry name" value="PH-like_dom_sf"/>
</dbReference>
<feature type="compositionally biased region" description="Acidic residues" evidence="1">
    <location>
        <begin position="1572"/>
        <end position="1599"/>
    </location>
</feature>
<dbReference type="InterPro" id="IPR051942">
    <property type="entry name" value="DENN_domain_containing_2"/>
</dbReference>
<feature type="compositionally biased region" description="Basic and acidic residues" evidence="1">
    <location>
        <begin position="1964"/>
        <end position="1983"/>
    </location>
</feature>
<feature type="compositionally biased region" description="Basic and acidic residues" evidence="1">
    <location>
        <begin position="957"/>
        <end position="970"/>
    </location>
</feature>
<dbReference type="InterPro" id="IPR043153">
    <property type="entry name" value="DENN_C"/>
</dbReference>
<dbReference type="PROSITE" id="PS50211">
    <property type="entry name" value="DENN"/>
    <property type="match status" value="1"/>
</dbReference>
<feature type="compositionally biased region" description="Basic and acidic residues" evidence="1">
    <location>
        <begin position="1789"/>
        <end position="1801"/>
    </location>
</feature>
<feature type="compositionally biased region" description="Acidic residues" evidence="1">
    <location>
        <begin position="1924"/>
        <end position="1934"/>
    </location>
</feature>
<feature type="region of interest" description="Disordered" evidence="1">
    <location>
        <begin position="177"/>
        <end position="200"/>
    </location>
</feature>
<feature type="compositionally biased region" description="Low complexity" evidence="1">
    <location>
        <begin position="122"/>
        <end position="135"/>
    </location>
</feature>
<dbReference type="Proteomes" id="UP001165065">
    <property type="component" value="Unassembled WGS sequence"/>
</dbReference>
<feature type="compositionally biased region" description="Polar residues" evidence="1">
    <location>
        <begin position="975"/>
        <end position="986"/>
    </location>
</feature>
<feature type="compositionally biased region" description="Basic and acidic residues" evidence="1">
    <location>
        <begin position="33"/>
        <end position="49"/>
    </location>
</feature>
<dbReference type="Gene3D" id="2.30.29.30">
    <property type="entry name" value="Pleckstrin-homology domain (PH domain)/Phosphotyrosine-binding domain (PTB)"/>
    <property type="match status" value="1"/>
</dbReference>
<feature type="region of interest" description="Disordered" evidence="1">
    <location>
        <begin position="955"/>
        <end position="986"/>
    </location>
</feature>
<dbReference type="Gene3D" id="3.40.50.11500">
    <property type="match status" value="1"/>
</dbReference>
<accession>A0A9W7GE69</accession>
<gene>
    <name evidence="3" type="ORF">TrCOL_g2439</name>
</gene>
<feature type="compositionally biased region" description="Polar residues" evidence="1">
    <location>
        <begin position="255"/>
        <end position="272"/>
    </location>
</feature>
<dbReference type="Pfam" id="PF02141">
    <property type="entry name" value="DENN"/>
    <property type="match status" value="1"/>
</dbReference>
<evidence type="ECO:0000313" key="4">
    <source>
        <dbReference type="Proteomes" id="UP001165065"/>
    </source>
</evidence>
<reference evidence="4" key="1">
    <citation type="journal article" date="2023" name="Commun. Biol.">
        <title>Genome analysis of Parmales, the sister group of diatoms, reveals the evolutionary specialization of diatoms from phago-mixotrophs to photoautotrophs.</title>
        <authorList>
            <person name="Ban H."/>
            <person name="Sato S."/>
            <person name="Yoshikawa S."/>
            <person name="Yamada K."/>
            <person name="Nakamura Y."/>
            <person name="Ichinomiya M."/>
            <person name="Sato N."/>
            <person name="Blanc-Mathieu R."/>
            <person name="Endo H."/>
            <person name="Kuwata A."/>
            <person name="Ogata H."/>
        </authorList>
    </citation>
    <scope>NUCLEOTIDE SEQUENCE [LARGE SCALE GENOMIC DNA]</scope>
</reference>
<feature type="region of interest" description="Disordered" evidence="1">
    <location>
        <begin position="230"/>
        <end position="346"/>
    </location>
</feature>
<feature type="region of interest" description="Disordered" evidence="1">
    <location>
        <begin position="1779"/>
        <end position="1801"/>
    </location>
</feature>
<evidence type="ECO:0000259" key="2">
    <source>
        <dbReference type="PROSITE" id="PS50211"/>
    </source>
</evidence>
<feature type="region of interest" description="Disordered" evidence="1">
    <location>
        <begin position="1191"/>
        <end position="1217"/>
    </location>
</feature>
<feature type="region of interest" description="Disordered" evidence="1">
    <location>
        <begin position="1"/>
        <end position="87"/>
    </location>
</feature>
<feature type="compositionally biased region" description="Pro residues" evidence="1">
    <location>
        <begin position="237"/>
        <end position="248"/>
    </location>
</feature>
<organism evidence="3 4">
    <name type="scientific">Triparma columacea</name>
    <dbReference type="NCBI Taxonomy" id="722753"/>
    <lineage>
        <taxon>Eukaryota</taxon>
        <taxon>Sar</taxon>
        <taxon>Stramenopiles</taxon>
        <taxon>Ochrophyta</taxon>
        <taxon>Bolidophyceae</taxon>
        <taxon>Parmales</taxon>
        <taxon>Triparmaceae</taxon>
        <taxon>Triparma</taxon>
    </lineage>
</organism>
<feature type="region of interest" description="Disordered" evidence="1">
    <location>
        <begin position="1839"/>
        <end position="1867"/>
    </location>
</feature>
<feature type="domain" description="UDENN" evidence="2">
    <location>
        <begin position="579"/>
        <end position="963"/>
    </location>
</feature>
<feature type="compositionally biased region" description="Basic and acidic residues" evidence="1">
    <location>
        <begin position="1600"/>
        <end position="1625"/>
    </location>
</feature>
<feature type="region of interest" description="Disordered" evidence="1">
    <location>
        <begin position="588"/>
        <end position="661"/>
    </location>
</feature>
<dbReference type="EMBL" id="BRYA01000187">
    <property type="protein sequence ID" value="GMI43028.1"/>
    <property type="molecule type" value="Genomic_DNA"/>
</dbReference>
<dbReference type="OrthoDB" id="6019893at2759"/>
<dbReference type="PANTHER" id="PTHR15288:SF0">
    <property type="entry name" value="UDENN DOMAIN-CONTAINING PROTEIN"/>
    <property type="match status" value="1"/>
</dbReference>
<keyword evidence="4" id="KW-1185">Reference proteome</keyword>
<feature type="region of interest" description="Disordered" evidence="1">
    <location>
        <begin position="120"/>
        <end position="162"/>
    </location>
</feature>
<dbReference type="InterPro" id="IPR037516">
    <property type="entry name" value="Tripartite_DENN"/>
</dbReference>
<feature type="region of interest" description="Disordered" evidence="1">
    <location>
        <begin position="1892"/>
        <end position="2051"/>
    </location>
</feature>
<sequence length="2240" mass="250485">MTFDLVTAAGPPTPKVVSKKSPKRKKLKKRIKFEKDNGIGKTKKAEVSKARSNSPPPPPKAPASKTAAPPSPTKIFLHKTSIPLREKVVRPEHPLQWRPGGHNVLSPFAVARLKKLAEAKAAKLARNNGPKGGNPQNPPPSSPPDLSSPTATKATPPVDILKIKEAKKRINDYRTKVQKAQEEELRRKNEVKEKFRQDHKNRIKHSRVAYLDKTAKQLHNIVKESVSYDPIELHSPPFNPSPLPPPPGGGDLSSVKHTPTKSPVPTSSNNNIPYEPKTEYEKVQRKISSLYEVRTPKPTTKKDPRDSSTDIVATSSPPKAAGRARSNSNRSDADIEIEPQRRSSTSALKRLSTVAIIDDSTAATLRERVDSDSISESVSNPSATSKLPAQNSSSTKSFEHALVIGLPDDTIQQAVESSDFGIFDPQILSSFPPNKPLALEALADFVFPAGLELKKVVKNKKSALPIRGVQNAKECCLLFDTTATDFENSDTDSLSSDDDEEFAPRIKTSTLYGVSLSFTFTKTIIVKTTSSWTRSSDTTAVQVEVPRTILFLSRTAYLPLHFSILRHCAATWGSCDVDKFDNPAVPRDARSSFTSFPPTAPSPAATGRSGRDSPTKTRGFSSFFSSQSGNLGDHPFTSPPPTPTASKIATGNPFDEVNNDDFAATPSFQAEAENSFFDFLTRYQSLPMPVSPTQTIRFQLDPTKPLSDNANNVKFRRVRSIDSMSILSPDGNPNTAHLSEADSSLDMILEWALPTLLQHLSLDNLLILLGCALTEMQVVFCCSDISTLSCCVTACVSLLRPLKWACPIIVTLPTSLHIYLESPVPVVLGVTSLPPDHIPPAGQLVVDILKNKIDMNKEEYSQYHTLLLPKMSTLHHDLNPHVERLQNEIRSGSFDKFASPLSAQGTMSVARQLSPAYEACEDVTPAVLLSMKRFVDLTRGHIEMLVKSAIELEEEREQQANEDKKVKDEMAESPQGDSANKRSSISKLNQRQWWEQRLGGEAGIAFMDRMMETQMYNTYVFDMKCKLRREQRRRLCSYNTFIDGDYDERSSVGSITDYGNEPLVSGTREPGRRRATATFSDNFHSRNSATEFIMGVKPDSMKADAIAAGNMTQSSSKASHFDRRYSAKALKRRSVAMGIGLGFARVERSTRGSGEKPIEVRKELDKKKILVNLAELMLSGYISELKIDVNEKKSEEQKDRTKETEEEREGEEEKKVEGDNDAPFLWCNGMCEGAVNTEYCTMICVRMWQESFIRTQIQSHGRKPVKKVNKRNKKSNKNPSGLEGVIDPSNLAKMTKEVGMTTKERPFNSPIPEGMSPTVNPFQMTRPPDILIPKGRSAMSKQLHIQSKAIRTPPSMAANTVHMMLTNRIHVNKRRLAGKMIATFVQRRFSKFLSEKKFQESVLKVQNFLRSLKAKRKYAERKKTNVKKEVGRVLTSRLESGEKAEKDIDWLFEESEAESTERLAMMEKQVENMLTRGRAVSTPEADFNWLFRESDSDMKVQTIVEAEAFEFNDQWEDNKGNVEEVKAEQDVEWLFRASENDEFRMREEEVEKEGQDLKPLDFNKERVIEEEMEVPQGEVEVEKEEAEEEEEVEEEVEREEAERMGMEMWEKGQRFREKKEEKETEVVEEEEKEEEMVEEEVEEEEEEDEDDEEEKEQTEVVVEVNSSSEEELAMEEEHKEAEDLIATEGDDEGGINDEISLSSDEESSTDELTESTAQGGLSMIREESIEDGASTGTGGKSSMMPERISSLEGLSSLETVQEAENDKVKEGIERLSTFSAEEEFPAFEELEKKQESETQKRRLADTQFDSNFDNQFGNLDAPVFESGKAAESSFDAFPQDVAFPSDEGAKMKGKNEISPGGWGGDDAFETAIFPQQSDENVDVAFKADFGGESSFDTPSFEEAQPAGISEAAFEPTAFESSFDQFEEQGFDQDNFEAGKGAASGAAEEDLTTKEQWGDDEDFERPDFGNEKFEARRASKHESFEWDDSDVDKQFDTEEFGEERDDFRAAGTTVTVDTTKRVAQPPPSTPTVVKIPPHRHEQSSPSPPSMEEETIANVTDNMTFLSLFKARLKRGFIVRKHGRKGTPQWRVVFTNDECTHLLWRDCTQEELDSAGGEDDGRDSEWDAESSSDERGSARKKQASKRRSIARVFTRYRKPRKISFDDVDSVRTDGGTEVFGQAIKKNNWMGNRQTGHMLVSIILKGNSGPGKKSLDLEVASPAVHDLLRRGVETLSGIAGRGR</sequence>
<feature type="compositionally biased region" description="Acidic residues" evidence="1">
    <location>
        <begin position="1683"/>
        <end position="1695"/>
    </location>
</feature>
<protein>
    <recommendedName>
        <fullName evidence="2">UDENN domain-containing protein</fullName>
    </recommendedName>
</protein>
<feature type="compositionally biased region" description="Basic residues" evidence="1">
    <location>
        <begin position="1260"/>
        <end position="1276"/>
    </location>
</feature>
<name>A0A9W7GE69_9STRA</name>
<dbReference type="PANTHER" id="PTHR15288">
    <property type="entry name" value="DENN DOMAIN-CONTAINING PROTEIN 2"/>
    <property type="match status" value="1"/>
</dbReference>
<dbReference type="InterPro" id="IPR001194">
    <property type="entry name" value="cDENN_dom"/>
</dbReference>
<feature type="compositionally biased region" description="Acidic residues" evidence="1">
    <location>
        <begin position="1626"/>
        <end position="1656"/>
    </location>
</feature>
<feature type="region of interest" description="Disordered" evidence="1">
    <location>
        <begin position="1259"/>
        <end position="1287"/>
    </location>
</feature>
<feature type="compositionally biased region" description="Low complexity" evidence="1">
    <location>
        <begin position="591"/>
        <end position="606"/>
    </location>
</feature>
<proteinExistence type="predicted"/>
<feature type="compositionally biased region" description="Acidic residues" evidence="1">
    <location>
        <begin position="1703"/>
        <end position="1713"/>
    </location>
</feature>